<dbReference type="EMBL" id="EF087731">
    <property type="protein sequence ID" value="ABK26966.1"/>
    <property type="molecule type" value="mRNA"/>
</dbReference>
<feature type="region of interest" description="Disordered" evidence="1">
    <location>
        <begin position="86"/>
        <end position="107"/>
    </location>
</feature>
<proteinExistence type="evidence at transcript level"/>
<organism evidence="2">
    <name type="scientific">Picea sitchensis</name>
    <name type="common">Sitka spruce</name>
    <name type="synonym">Pinus sitchensis</name>
    <dbReference type="NCBI Taxonomy" id="3332"/>
    <lineage>
        <taxon>Eukaryota</taxon>
        <taxon>Viridiplantae</taxon>
        <taxon>Streptophyta</taxon>
        <taxon>Embryophyta</taxon>
        <taxon>Tracheophyta</taxon>
        <taxon>Spermatophyta</taxon>
        <taxon>Pinopsida</taxon>
        <taxon>Pinidae</taxon>
        <taxon>Conifers I</taxon>
        <taxon>Pinales</taxon>
        <taxon>Pinaceae</taxon>
        <taxon>Picea</taxon>
    </lineage>
</organism>
<name>A9P255_PICSI</name>
<reference evidence="2" key="1">
    <citation type="journal article" date="2008" name="BMC Genomics">
        <title>A conifer genomics resource of 200,000 spruce (Picea spp.) ESTs and 6,464 high-quality, sequence-finished full-length cDNAs for Sitka spruce (Picea sitchensis).</title>
        <authorList>
            <person name="Ralph S.G."/>
            <person name="Chun H.J."/>
            <person name="Kolosova N."/>
            <person name="Cooper D."/>
            <person name="Oddy C."/>
            <person name="Ritland C.E."/>
            <person name="Kirkpatrick R."/>
            <person name="Moore R."/>
            <person name="Barber S."/>
            <person name="Holt R.A."/>
            <person name="Jones S.J."/>
            <person name="Marra M.A."/>
            <person name="Douglas C.J."/>
            <person name="Ritland K."/>
            <person name="Bohlmann J."/>
        </authorList>
    </citation>
    <scope>NUCLEOTIDE SEQUENCE</scope>
    <source>
        <tissue evidence="2">Green portion of the leader tissue</tissue>
    </source>
</reference>
<sequence>MATCSQVSQNKRGRDEYWNGELDLPDAKRTNGGLSLAHDSDLMVFLDKIDNMGANICNPEETDVGINRVINSLEDEVGLKARTDDHIESTDEEDSSADQLGSNKQGELTAGRNCKATSLTSDIGYFTYYDDVRADLDFFLHQFTLDELGIIKNHIDGDSIPDITYLDAVHSYVETRQVYLWDDDIWQLNEHSIIQNDLVSPQPCCGFMWEDDIWQLNEHPVIQNDFASSQPEEFGINGAKFHDVWN</sequence>
<feature type="region of interest" description="Disordered" evidence="1">
    <location>
        <begin position="1"/>
        <end position="21"/>
    </location>
</feature>
<protein>
    <submittedName>
        <fullName evidence="2">Uncharacterized protein</fullName>
    </submittedName>
</protein>
<evidence type="ECO:0000313" key="2">
    <source>
        <dbReference type="EMBL" id="ABK26966.1"/>
    </source>
</evidence>
<feature type="compositionally biased region" description="Polar residues" evidence="1">
    <location>
        <begin position="1"/>
        <end position="10"/>
    </location>
</feature>
<feature type="compositionally biased region" description="Polar residues" evidence="1">
    <location>
        <begin position="97"/>
        <end position="106"/>
    </location>
</feature>
<accession>A9P255</accession>
<dbReference type="AlphaFoldDB" id="A9P255"/>
<evidence type="ECO:0000256" key="1">
    <source>
        <dbReference type="SAM" id="MobiDB-lite"/>
    </source>
</evidence>